<feature type="transmembrane region" description="Helical" evidence="5">
    <location>
        <begin position="49"/>
        <end position="76"/>
    </location>
</feature>
<evidence type="ECO:0000256" key="3">
    <source>
        <dbReference type="ARBA" id="ARBA00022989"/>
    </source>
</evidence>
<gene>
    <name evidence="7" type="ORF">FOPG_17189</name>
</gene>
<evidence type="ECO:0000256" key="1">
    <source>
        <dbReference type="ARBA" id="ARBA00004141"/>
    </source>
</evidence>
<dbReference type="GO" id="GO:0022857">
    <property type="term" value="F:transmembrane transporter activity"/>
    <property type="evidence" value="ECO:0007669"/>
    <property type="project" value="InterPro"/>
</dbReference>
<evidence type="ECO:0000256" key="5">
    <source>
        <dbReference type="SAM" id="Phobius"/>
    </source>
</evidence>
<name>X0H3R4_FUSOX</name>
<dbReference type="GO" id="GO:0016020">
    <property type="term" value="C:membrane"/>
    <property type="evidence" value="ECO:0007669"/>
    <property type="project" value="UniProtKB-SubCell"/>
</dbReference>
<sequence length="127" mass="14159">MTEEKPRVSADLLQHMEGLAPSVVHDAAAETERQKSITFSEAIRLYPKAVLWSIILSTSIVMEGFDLVLIGSFFAFPQFTQHYGERQPDGSYQVLTSWQSALTNGALVGQIIGLAISGWIVERWGYR</sequence>
<dbReference type="InterPro" id="IPR020846">
    <property type="entry name" value="MFS_dom"/>
</dbReference>
<evidence type="ECO:0000256" key="4">
    <source>
        <dbReference type="ARBA" id="ARBA00023136"/>
    </source>
</evidence>
<protein>
    <recommendedName>
        <fullName evidence="6">Major facilitator superfamily (MFS) profile domain-containing protein</fullName>
    </recommendedName>
</protein>
<keyword evidence="2 5" id="KW-0812">Transmembrane</keyword>
<dbReference type="OrthoDB" id="5101577at2759"/>
<evidence type="ECO:0000313" key="7">
    <source>
        <dbReference type="EMBL" id="EXL66651.1"/>
    </source>
</evidence>
<dbReference type="HOGENOM" id="CLU_1970686_0_0_1"/>
<dbReference type="Gene3D" id="1.20.1250.20">
    <property type="entry name" value="MFS general substrate transporter like domains"/>
    <property type="match status" value="1"/>
</dbReference>
<keyword evidence="3 5" id="KW-1133">Transmembrane helix</keyword>
<dbReference type="AlphaFoldDB" id="X0H3R4"/>
<dbReference type="InterPro" id="IPR005828">
    <property type="entry name" value="MFS_sugar_transport-like"/>
</dbReference>
<reference evidence="7" key="2">
    <citation type="submission" date="2014-03" db="EMBL/GenBank/DDBJ databases">
        <title>The Genome Annotation of Fusarium oxysporum PHW808.</title>
        <authorList>
            <consortium name="The Broad Institute Genomics Platform"/>
            <person name="Ma L.-J."/>
            <person name="Corby-Kistler H."/>
            <person name="Broz K."/>
            <person name="Gale L.R."/>
            <person name="Jonkers W."/>
            <person name="O'Donnell K."/>
            <person name="Ploetz R."/>
            <person name="Steinberg C."/>
            <person name="Schwartz D.C."/>
            <person name="VanEtten H."/>
            <person name="Zhou S."/>
            <person name="Young S.K."/>
            <person name="Zeng Q."/>
            <person name="Gargeya S."/>
            <person name="Fitzgerald M."/>
            <person name="Abouelleil A."/>
            <person name="Alvarado L."/>
            <person name="Chapman S.B."/>
            <person name="Gainer-Dewar J."/>
            <person name="Goldberg J."/>
            <person name="Griggs A."/>
            <person name="Gujja S."/>
            <person name="Hansen M."/>
            <person name="Howarth C."/>
            <person name="Imamovic A."/>
            <person name="Ireland A."/>
            <person name="Larimer J."/>
            <person name="McCowan C."/>
            <person name="Murphy C."/>
            <person name="Pearson M."/>
            <person name="Poon T.W."/>
            <person name="Priest M."/>
            <person name="Roberts A."/>
            <person name="Saif S."/>
            <person name="Shea T."/>
            <person name="Sykes S."/>
            <person name="Wortman J."/>
            <person name="Nusbaum C."/>
            <person name="Birren B."/>
        </authorList>
    </citation>
    <scope>NUCLEOTIDE SEQUENCE</scope>
    <source>
        <strain evidence="7">54008</strain>
    </source>
</reference>
<accession>X0H3R4</accession>
<dbReference type="Pfam" id="PF00083">
    <property type="entry name" value="Sugar_tr"/>
    <property type="match status" value="1"/>
</dbReference>
<feature type="domain" description="Major facilitator superfamily (MFS) profile" evidence="6">
    <location>
        <begin position="52"/>
        <end position="127"/>
    </location>
</feature>
<comment type="subcellular location">
    <subcellularLocation>
        <location evidence="1">Membrane</location>
        <topology evidence="1">Multi-pass membrane protein</topology>
    </subcellularLocation>
</comment>
<dbReference type="PROSITE" id="PS50850">
    <property type="entry name" value="MFS"/>
    <property type="match status" value="1"/>
</dbReference>
<evidence type="ECO:0000259" key="6">
    <source>
        <dbReference type="PROSITE" id="PS50850"/>
    </source>
</evidence>
<dbReference type="InterPro" id="IPR036259">
    <property type="entry name" value="MFS_trans_sf"/>
</dbReference>
<feature type="transmembrane region" description="Helical" evidence="5">
    <location>
        <begin position="96"/>
        <end position="121"/>
    </location>
</feature>
<reference evidence="7" key="1">
    <citation type="submission" date="2011-11" db="EMBL/GenBank/DDBJ databases">
        <title>The Genome Sequence of Fusarium oxysporum PHW808.</title>
        <authorList>
            <consortium name="The Broad Institute Genome Sequencing Platform"/>
            <person name="Ma L.-J."/>
            <person name="Gale L.R."/>
            <person name="Schwartz D.C."/>
            <person name="Zhou S."/>
            <person name="Corby-Kistler H."/>
            <person name="Young S.K."/>
            <person name="Zeng Q."/>
            <person name="Gargeya S."/>
            <person name="Fitzgerald M."/>
            <person name="Haas B."/>
            <person name="Abouelleil A."/>
            <person name="Alvarado L."/>
            <person name="Arachchi H.M."/>
            <person name="Berlin A."/>
            <person name="Brown A."/>
            <person name="Chapman S.B."/>
            <person name="Chen Z."/>
            <person name="Dunbar C."/>
            <person name="Freedman E."/>
            <person name="Gearin G."/>
            <person name="Goldberg J."/>
            <person name="Griggs A."/>
            <person name="Gujja S."/>
            <person name="Heiman D."/>
            <person name="Howarth C."/>
            <person name="Larson L."/>
            <person name="Lui A."/>
            <person name="MacDonald P.J.P."/>
            <person name="Montmayeur A."/>
            <person name="Murphy C."/>
            <person name="Neiman D."/>
            <person name="Pearson M."/>
            <person name="Priest M."/>
            <person name="Roberts A."/>
            <person name="Saif S."/>
            <person name="Shea T."/>
            <person name="Shenoy N."/>
            <person name="Sisk P."/>
            <person name="Stolte C."/>
            <person name="Sykes S."/>
            <person name="Wortman J."/>
            <person name="Nusbaum C."/>
            <person name="Birren B."/>
        </authorList>
    </citation>
    <scope>NUCLEOTIDE SEQUENCE [LARGE SCALE GENOMIC DNA]</scope>
    <source>
        <strain evidence="7">54008</strain>
    </source>
</reference>
<dbReference type="EMBL" id="KK033418">
    <property type="protein sequence ID" value="EXL66651.1"/>
    <property type="molecule type" value="Genomic_DNA"/>
</dbReference>
<keyword evidence="4 5" id="KW-0472">Membrane</keyword>
<dbReference type="Proteomes" id="UP000030676">
    <property type="component" value="Unassembled WGS sequence"/>
</dbReference>
<proteinExistence type="predicted"/>
<organism evidence="7">
    <name type="scientific">Fusarium oxysporum f. sp. conglutinans race 2 54008</name>
    <dbReference type="NCBI Taxonomy" id="1089457"/>
    <lineage>
        <taxon>Eukaryota</taxon>
        <taxon>Fungi</taxon>
        <taxon>Dikarya</taxon>
        <taxon>Ascomycota</taxon>
        <taxon>Pezizomycotina</taxon>
        <taxon>Sordariomycetes</taxon>
        <taxon>Hypocreomycetidae</taxon>
        <taxon>Hypocreales</taxon>
        <taxon>Nectriaceae</taxon>
        <taxon>Fusarium</taxon>
        <taxon>Fusarium oxysporum species complex</taxon>
    </lineage>
</organism>
<evidence type="ECO:0000256" key="2">
    <source>
        <dbReference type="ARBA" id="ARBA00022692"/>
    </source>
</evidence>